<accession>A0ABY4PMN6</accession>
<evidence type="ECO:0000313" key="1">
    <source>
        <dbReference type="EMBL" id="UQT54385.1"/>
    </source>
</evidence>
<gene>
    <name evidence="1" type="ORF">M4V62_04380</name>
</gene>
<sequence length="75" mass="8579">MSPFLFDADRGVTELGRKARQVKVADVIAELFGDELTRALYRETTYNVPDDQRQTCPVHQDWSRNCQDLHLKAAA</sequence>
<dbReference type="EMBL" id="CP097289">
    <property type="protein sequence ID" value="UQT54385.1"/>
    <property type="molecule type" value="Genomic_DNA"/>
</dbReference>
<dbReference type="Proteomes" id="UP000829992">
    <property type="component" value="Chromosome"/>
</dbReference>
<proteinExistence type="predicted"/>
<protein>
    <submittedName>
        <fullName evidence="1">Uncharacterized protein</fullName>
    </submittedName>
</protein>
<name>A0ABY4PMN6_9ACTN</name>
<dbReference type="RefSeq" id="WP_249585881.1">
    <property type="nucleotide sequence ID" value="NZ_BAAAQL010000002.1"/>
</dbReference>
<evidence type="ECO:0000313" key="2">
    <source>
        <dbReference type="Proteomes" id="UP000829992"/>
    </source>
</evidence>
<reference evidence="1 2" key="1">
    <citation type="submission" date="2022-05" db="EMBL/GenBank/DDBJ databases">
        <authorList>
            <person name="Zhou X."/>
            <person name="Li K."/>
            <person name="Man Y."/>
        </authorList>
    </citation>
    <scope>NUCLEOTIDE SEQUENCE [LARGE SCALE GENOMIC DNA]</scope>
    <source>
        <strain evidence="1 2">MS405</strain>
    </source>
</reference>
<organism evidence="1 2">
    <name type="scientific">Streptomyces durmitorensis</name>
    <dbReference type="NCBI Taxonomy" id="319947"/>
    <lineage>
        <taxon>Bacteria</taxon>
        <taxon>Bacillati</taxon>
        <taxon>Actinomycetota</taxon>
        <taxon>Actinomycetes</taxon>
        <taxon>Kitasatosporales</taxon>
        <taxon>Streptomycetaceae</taxon>
        <taxon>Streptomyces</taxon>
    </lineage>
</organism>
<keyword evidence="2" id="KW-1185">Reference proteome</keyword>